<sequence length="161" mass="17859">MSDLDAGILAEKLGIGPERVEKALSEMGVPYSAPPAEPTESGLYVTADREWLLWLHSDGTGWGRTEIKGVLNNRTSWTDGALWLTTGWTLVVRTLGNRAFPLMTLEEALRVPSGLEALDDWCADEVRETLMDPKLDPHYRTGRIDGINAVRHRLMGEDGDK</sequence>
<dbReference type="AlphaFoldDB" id="A0A6I6R059"/>
<dbReference type="Proteomes" id="UP000464884">
    <property type="component" value="Chromosome"/>
</dbReference>
<protein>
    <submittedName>
        <fullName evidence="1">Uncharacterized protein</fullName>
    </submittedName>
</protein>
<proteinExistence type="predicted"/>
<dbReference type="EMBL" id="CP047129">
    <property type="protein sequence ID" value="QHB62687.1"/>
    <property type="molecule type" value="Genomic_DNA"/>
</dbReference>
<accession>A0A6I6R059</accession>
<evidence type="ECO:0000313" key="2">
    <source>
        <dbReference type="Proteomes" id="UP000464884"/>
    </source>
</evidence>
<evidence type="ECO:0000313" key="1">
    <source>
        <dbReference type="EMBL" id="QHB62687.1"/>
    </source>
</evidence>
<name>A0A6I6R059_BIFAD</name>
<reference evidence="1 2" key="1">
    <citation type="submission" date="2019-12" db="EMBL/GenBank/DDBJ databases">
        <title>Draft Genome Sequence of Bifidobacterium adolescentis ZJ2.</title>
        <authorList>
            <person name="Jin Z."/>
        </authorList>
    </citation>
    <scope>NUCLEOTIDE SEQUENCE [LARGE SCALE GENOMIC DNA]</scope>
    <source>
        <strain evidence="1 2">ZJ2</strain>
    </source>
</reference>
<organism evidence="1 2">
    <name type="scientific">Bifidobacterium adolescentis</name>
    <dbReference type="NCBI Taxonomy" id="1680"/>
    <lineage>
        <taxon>Bacteria</taxon>
        <taxon>Bacillati</taxon>
        <taxon>Actinomycetota</taxon>
        <taxon>Actinomycetes</taxon>
        <taxon>Bifidobacteriales</taxon>
        <taxon>Bifidobacteriaceae</taxon>
        <taxon>Bifidobacterium</taxon>
    </lineage>
</organism>
<gene>
    <name evidence="1" type="ORF">F3K97_04990</name>
</gene>
<dbReference type="RefSeq" id="WP_159140596.1">
    <property type="nucleotide sequence ID" value="NZ_CP047129.1"/>
</dbReference>